<organism evidence="1 2">
    <name type="scientific">Passalora fulva</name>
    <name type="common">Tomato leaf mold</name>
    <name type="synonym">Cladosporium fulvum</name>
    <dbReference type="NCBI Taxonomy" id="5499"/>
    <lineage>
        <taxon>Eukaryota</taxon>
        <taxon>Fungi</taxon>
        <taxon>Dikarya</taxon>
        <taxon>Ascomycota</taxon>
        <taxon>Pezizomycotina</taxon>
        <taxon>Dothideomycetes</taxon>
        <taxon>Dothideomycetidae</taxon>
        <taxon>Mycosphaerellales</taxon>
        <taxon>Mycosphaerellaceae</taxon>
        <taxon>Fulvia</taxon>
    </lineage>
</organism>
<dbReference type="AlphaFoldDB" id="A0A9Q8PKH7"/>
<dbReference type="GeneID" id="71992945"/>
<sequence>MAANICIADGTTENAKPFRLLELPPELWSRSGKMAIDAEADLATLRVVQQPPISCINQVLRSELLPYYYKTKTELHYKLWCGEGALVEKWLRAIGPVHGSLISGFKVQVFRRNRLEKLREYVKDHWTEDDVILTCIKTGEAHDTYEVRFG</sequence>
<proteinExistence type="predicted"/>
<keyword evidence="2" id="KW-1185">Reference proteome</keyword>
<accession>A0A9Q8PKH7</accession>
<reference evidence="1" key="2">
    <citation type="journal article" date="2022" name="Microb. Genom.">
        <title>A chromosome-scale genome assembly of the tomato pathogen Cladosporium fulvum reveals a compartmentalized genome architecture and the presence of a dispensable chromosome.</title>
        <authorList>
            <person name="Zaccaron A.Z."/>
            <person name="Chen L.H."/>
            <person name="Samaras A."/>
            <person name="Stergiopoulos I."/>
        </authorList>
    </citation>
    <scope>NUCLEOTIDE SEQUENCE</scope>
    <source>
        <strain evidence="1">Race5_Kim</strain>
    </source>
</reference>
<reference evidence="1" key="1">
    <citation type="submission" date="2021-12" db="EMBL/GenBank/DDBJ databases">
        <authorList>
            <person name="Zaccaron A."/>
            <person name="Stergiopoulos I."/>
        </authorList>
    </citation>
    <scope>NUCLEOTIDE SEQUENCE</scope>
    <source>
        <strain evidence="1">Race5_Kim</strain>
    </source>
</reference>
<dbReference type="Proteomes" id="UP000756132">
    <property type="component" value="Chromosome 11"/>
</dbReference>
<name>A0A9Q8PKH7_PASFU</name>
<evidence type="ECO:0000313" key="1">
    <source>
        <dbReference type="EMBL" id="UJO24082.1"/>
    </source>
</evidence>
<dbReference type="KEGG" id="ffu:CLAFUR5_13067"/>
<dbReference type="EMBL" id="CP090173">
    <property type="protein sequence ID" value="UJO24082.1"/>
    <property type="molecule type" value="Genomic_DNA"/>
</dbReference>
<dbReference type="RefSeq" id="XP_047768448.1">
    <property type="nucleotide sequence ID" value="XM_047912215.1"/>
</dbReference>
<protein>
    <submittedName>
        <fullName evidence="1">Uncharacterized protein</fullName>
    </submittedName>
</protein>
<evidence type="ECO:0000313" key="2">
    <source>
        <dbReference type="Proteomes" id="UP000756132"/>
    </source>
</evidence>
<dbReference type="OrthoDB" id="3646601at2759"/>
<gene>
    <name evidence="1" type="ORF">CLAFUR5_13067</name>
</gene>